<feature type="compositionally biased region" description="Polar residues" evidence="1">
    <location>
        <begin position="64"/>
        <end position="73"/>
    </location>
</feature>
<evidence type="ECO:0000256" key="1">
    <source>
        <dbReference type="SAM" id="MobiDB-lite"/>
    </source>
</evidence>
<sequence>MPRDAAEGEVRRCFFYSKNGGTDAGKSSDEGGEEDGGKDIGMKNGGDVVNASGAATAQAIAPGTFSTSDSSQEARAPRANKNLTAKSRHIEWIVLEND</sequence>
<protein>
    <submittedName>
        <fullName evidence="2">Uncharacterized protein</fullName>
    </submittedName>
</protein>
<reference evidence="2 3" key="1">
    <citation type="submission" date="2015-07" db="EMBL/GenBank/DDBJ databases">
        <title>Comparative genomics of the Sigatoka disease complex on banana suggests a link between parallel evolutionary changes in Pseudocercospora fijiensis and Pseudocercospora eumusae and increased virulence on the banana host.</title>
        <authorList>
            <person name="Chang T.-C."/>
            <person name="Salvucci A."/>
            <person name="Crous P.W."/>
            <person name="Stergiopoulos I."/>
        </authorList>
    </citation>
    <scope>NUCLEOTIDE SEQUENCE [LARGE SCALE GENOMIC DNA]</scope>
    <source>
        <strain evidence="2 3">CBS 114824</strain>
    </source>
</reference>
<evidence type="ECO:0000313" key="2">
    <source>
        <dbReference type="EMBL" id="KXT07148.1"/>
    </source>
</evidence>
<comment type="caution">
    <text evidence="2">The sequence shown here is derived from an EMBL/GenBank/DDBJ whole genome shotgun (WGS) entry which is preliminary data.</text>
</comment>
<proteinExistence type="predicted"/>
<name>A0A139HXH6_9PEZI</name>
<dbReference type="EMBL" id="LFZN01000003">
    <property type="protein sequence ID" value="KXT07148.1"/>
    <property type="molecule type" value="Genomic_DNA"/>
</dbReference>
<dbReference type="Proteomes" id="UP000070133">
    <property type="component" value="Unassembled WGS sequence"/>
</dbReference>
<feature type="region of interest" description="Disordered" evidence="1">
    <location>
        <begin position="62"/>
        <end position="82"/>
    </location>
</feature>
<gene>
    <name evidence="2" type="ORF">AC578_2350</name>
</gene>
<feature type="region of interest" description="Disordered" evidence="1">
    <location>
        <begin position="17"/>
        <end position="49"/>
    </location>
</feature>
<organism evidence="2 3">
    <name type="scientific">Pseudocercospora eumusae</name>
    <dbReference type="NCBI Taxonomy" id="321146"/>
    <lineage>
        <taxon>Eukaryota</taxon>
        <taxon>Fungi</taxon>
        <taxon>Dikarya</taxon>
        <taxon>Ascomycota</taxon>
        <taxon>Pezizomycotina</taxon>
        <taxon>Dothideomycetes</taxon>
        <taxon>Dothideomycetidae</taxon>
        <taxon>Mycosphaerellales</taxon>
        <taxon>Mycosphaerellaceae</taxon>
        <taxon>Pseudocercospora</taxon>
    </lineage>
</organism>
<accession>A0A139HXH6</accession>
<dbReference type="AlphaFoldDB" id="A0A139HXH6"/>
<keyword evidence="3" id="KW-1185">Reference proteome</keyword>
<evidence type="ECO:0000313" key="3">
    <source>
        <dbReference type="Proteomes" id="UP000070133"/>
    </source>
</evidence>